<dbReference type="RefSeq" id="WP_010492871.1">
    <property type="nucleotide sequence ID" value="NZ_PYHP01000042.1"/>
</dbReference>
<evidence type="ECO:0000313" key="2">
    <source>
        <dbReference type="Proteomes" id="UP000244184"/>
    </source>
</evidence>
<accession>A0A2T6G1Y4</accession>
<protein>
    <submittedName>
        <fullName evidence="1">Uncharacterized protein</fullName>
    </submittedName>
</protein>
<evidence type="ECO:0000313" key="1">
    <source>
        <dbReference type="EMBL" id="PUA38174.1"/>
    </source>
</evidence>
<dbReference type="EMBL" id="PYHP01000042">
    <property type="protein sequence ID" value="PUA38174.1"/>
    <property type="molecule type" value="Genomic_DNA"/>
</dbReference>
<name>A0A2T6G1Y4_9BACL</name>
<gene>
    <name evidence="1" type="ORF">C8Z91_15725</name>
</gene>
<sequence>MTKDTEQKKIIIKACVEIYEEHRRLHAVRRMCEALDDTYQARRYFHEAIGLDKAAHILMQTAGIGLMDIVSANADDQRTGAD</sequence>
<dbReference type="AlphaFoldDB" id="A0A2T6G1Y4"/>
<reference evidence="1 2" key="1">
    <citation type="submission" date="2018-03" db="EMBL/GenBank/DDBJ databases">
        <title>Genome sequence of Paenibacillus elgii strain AC13 an antimicrobial compound producing bacteria.</title>
        <authorList>
            <person name="Kurokawa A.S."/>
            <person name="Araujo J.F."/>
            <person name="Costa R.A."/>
            <person name="Ortega D.B."/>
            <person name="Pires A.S."/>
            <person name="Pappas G.J.Jr."/>
            <person name="Franco O.L."/>
            <person name="Barreto C."/>
            <person name="Magalhaes B.S."/>
            <person name="Kruger R.H."/>
        </authorList>
    </citation>
    <scope>NUCLEOTIDE SEQUENCE [LARGE SCALE GENOMIC DNA]</scope>
    <source>
        <strain evidence="1 2">AC13</strain>
    </source>
</reference>
<dbReference type="Proteomes" id="UP000244184">
    <property type="component" value="Unassembled WGS sequence"/>
</dbReference>
<proteinExistence type="predicted"/>
<organism evidence="1 2">
    <name type="scientific">Paenibacillus elgii</name>
    <dbReference type="NCBI Taxonomy" id="189691"/>
    <lineage>
        <taxon>Bacteria</taxon>
        <taxon>Bacillati</taxon>
        <taxon>Bacillota</taxon>
        <taxon>Bacilli</taxon>
        <taxon>Bacillales</taxon>
        <taxon>Paenibacillaceae</taxon>
        <taxon>Paenibacillus</taxon>
    </lineage>
</organism>
<comment type="caution">
    <text evidence="1">The sequence shown here is derived from an EMBL/GenBank/DDBJ whole genome shotgun (WGS) entry which is preliminary data.</text>
</comment>